<sequence>MPALLVCRRESSDARPEDVMLQQYLPDTRADPEAYKDRWASEASEKYTKVEEVPGHWHYVERLLPLKTAPEPPRFEGRAPSGWQPPSPQPPQLPYFVPRTRNHMLPVYLRKEIRGPRFITRVKHIEGDIWAFHDELKKYLESLANKEVLSQVHELGSYVGYKGAFVEEDWVNGVLERRVSMLGSVTCSEQATMSGARATNVRYCVD</sequence>
<evidence type="ECO:0000256" key="6">
    <source>
        <dbReference type="ARBA" id="ARBA00035191"/>
    </source>
</evidence>
<dbReference type="EMBL" id="JABSTU010000009">
    <property type="protein sequence ID" value="KAH8020730.1"/>
    <property type="molecule type" value="Genomic_DNA"/>
</dbReference>
<reference evidence="9" key="2">
    <citation type="submission" date="2021-09" db="EMBL/GenBank/DDBJ databases">
        <authorList>
            <person name="Jia N."/>
            <person name="Wang J."/>
            <person name="Shi W."/>
            <person name="Du L."/>
            <person name="Sun Y."/>
            <person name="Zhan W."/>
            <person name="Jiang J."/>
            <person name="Wang Q."/>
            <person name="Zhang B."/>
            <person name="Ji P."/>
            <person name="Sakyi L.B."/>
            <person name="Cui X."/>
            <person name="Yuan T."/>
            <person name="Jiang B."/>
            <person name="Yang W."/>
            <person name="Lam T.T.-Y."/>
            <person name="Chang Q."/>
            <person name="Ding S."/>
            <person name="Wang X."/>
            <person name="Zhu J."/>
            <person name="Ruan X."/>
            <person name="Zhao L."/>
            <person name="Wei J."/>
            <person name="Que T."/>
            <person name="Du C."/>
            <person name="Cheng J."/>
            <person name="Dai P."/>
            <person name="Han X."/>
            <person name="Huang E."/>
            <person name="Gao Y."/>
            <person name="Liu J."/>
            <person name="Shao H."/>
            <person name="Ye R."/>
            <person name="Li L."/>
            <person name="Wei W."/>
            <person name="Wang X."/>
            <person name="Wang C."/>
            <person name="Huo Q."/>
            <person name="Li W."/>
            <person name="Guo W."/>
            <person name="Chen H."/>
            <person name="Chen S."/>
            <person name="Zhou L."/>
            <person name="Zhou L."/>
            <person name="Ni X."/>
            <person name="Tian J."/>
            <person name="Zhou Y."/>
            <person name="Sheng Y."/>
            <person name="Liu T."/>
            <person name="Pan Y."/>
            <person name="Xia L."/>
            <person name="Li J."/>
            <person name="Zhao F."/>
            <person name="Cao W."/>
        </authorList>
    </citation>
    <scope>NUCLEOTIDE SEQUENCE</scope>
    <source>
        <strain evidence="9">Rmic-2018</strain>
        <tissue evidence="9">Larvae</tissue>
    </source>
</reference>
<evidence type="ECO:0000256" key="4">
    <source>
        <dbReference type="ARBA" id="ARBA00023128"/>
    </source>
</evidence>
<proteinExistence type="inferred from homology"/>
<evidence type="ECO:0000256" key="7">
    <source>
        <dbReference type="ARBA" id="ARBA00035545"/>
    </source>
</evidence>
<reference evidence="9" key="1">
    <citation type="journal article" date="2020" name="Cell">
        <title>Large-Scale Comparative Analyses of Tick Genomes Elucidate Their Genetic Diversity and Vector Capacities.</title>
        <authorList>
            <consortium name="Tick Genome and Microbiome Consortium (TIGMIC)"/>
            <person name="Jia N."/>
            <person name="Wang J."/>
            <person name="Shi W."/>
            <person name="Du L."/>
            <person name="Sun Y."/>
            <person name="Zhan W."/>
            <person name="Jiang J.F."/>
            <person name="Wang Q."/>
            <person name="Zhang B."/>
            <person name="Ji P."/>
            <person name="Bell-Sakyi L."/>
            <person name="Cui X.M."/>
            <person name="Yuan T.T."/>
            <person name="Jiang B.G."/>
            <person name="Yang W.F."/>
            <person name="Lam T.T."/>
            <person name="Chang Q.C."/>
            <person name="Ding S.J."/>
            <person name="Wang X.J."/>
            <person name="Zhu J.G."/>
            <person name="Ruan X.D."/>
            <person name="Zhao L."/>
            <person name="Wei J.T."/>
            <person name="Ye R.Z."/>
            <person name="Que T.C."/>
            <person name="Du C.H."/>
            <person name="Zhou Y.H."/>
            <person name="Cheng J.X."/>
            <person name="Dai P.F."/>
            <person name="Guo W.B."/>
            <person name="Han X.H."/>
            <person name="Huang E.J."/>
            <person name="Li L.F."/>
            <person name="Wei W."/>
            <person name="Gao Y.C."/>
            <person name="Liu J.Z."/>
            <person name="Shao H.Z."/>
            <person name="Wang X."/>
            <person name="Wang C.C."/>
            <person name="Yang T.C."/>
            <person name="Huo Q.B."/>
            <person name="Li W."/>
            <person name="Chen H.Y."/>
            <person name="Chen S.E."/>
            <person name="Zhou L.G."/>
            <person name="Ni X.B."/>
            <person name="Tian J.H."/>
            <person name="Sheng Y."/>
            <person name="Liu T."/>
            <person name="Pan Y.S."/>
            <person name="Xia L.Y."/>
            <person name="Li J."/>
            <person name="Zhao F."/>
            <person name="Cao W.C."/>
        </authorList>
    </citation>
    <scope>NUCLEOTIDE SEQUENCE</scope>
    <source>
        <strain evidence="9">Rmic-2018</strain>
    </source>
</reference>
<dbReference type="GO" id="GO:0005762">
    <property type="term" value="C:mitochondrial large ribosomal subunit"/>
    <property type="evidence" value="ECO:0007669"/>
    <property type="project" value="TreeGrafter"/>
</dbReference>
<evidence type="ECO:0000313" key="10">
    <source>
        <dbReference type="Proteomes" id="UP000821866"/>
    </source>
</evidence>
<keyword evidence="3" id="KW-0689">Ribosomal protein</keyword>
<evidence type="ECO:0000256" key="5">
    <source>
        <dbReference type="ARBA" id="ARBA00023274"/>
    </source>
</evidence>
<evidence type="ECO:0000313" key="9">
    <source>
        <dbReference type="EMBL" id="KAH8020730.1"/>
    </source>
</evidence>
<name>A0A9J6DFD6_RHIMP</name>
<organism evidence="9 10">
    <name type="scientific">Rhipicephalus microplus</name>
    <name type="common">Cattle tick</name>
    <name type="synonym">Boophilus microplus</name>
    <dbReference type="NCBI Taxonomy" id="6941"/>
    <lineage>
        <taxon>Eukaryota</taxon>
        <taxon>Metazoa</taxon>
        <taxon>Ecdysozoa</taxon>
        <taxon>Arthropoda</taxon>
        <taxon>Chelicerata</taxon>
        <taxon>Arachnida</taxon>
        <taxon>Acari</taxon>
        <taxon>Parasitiformes</taxon>
        <taxon>Ixodida</taxon>
        <taxon>Ixodoidea</taxon>
        <taxon>Ixodidae</taxon>
        <taxon>Rhipicephalinae</taxon>
        <taxon>Rhipicephalus</taxon>
        <taxon>Boophilus</taxon>
    </lineage>
</organism>
<accession>A0A9J6DFD6</accession>
<evidence type="ECO:0000256" key="8">
    <source>
        <dbReference type="SAM" id="MobiDB-lite"/>
    </source>
</evidence>
<dbReference type="PANTHER" id="PTHR13477">
    <property type="entry name" value="MITOCHONDRIAL 39S RIBOSOMAL PROTEIN L49"/>
    <property type="match status" value="1"/>
</dbReference>
<evidence type="ECO:0000256" key="1">
    <source>
        <dbReference type="ARBA" id="ARBA00004173"/>
    </source>
</evidence>
<gene>
    <name evidence="9" type="ORF">HPB51_003218</name>
</gene>
<dbReference type="FunFam" id="3.30.780.10:FF:000009">
    <property type="entry name" value="39S ribosomal protein L49, mitochondrial"/>
    <property type="match status" value="1"/>
</dbReference>
<dbReference type="Gene3D" id="3.30.780.10">
    <property type="entry name" value="SUI1-like domain"/>
    <property type="match status" value="1"/>
</dbReference>
<dbReference type="AlphaFoldDB" id="A0A9J6DFD6"/>
<dbReference type="Pfam" id="PF05046">
    <property type="entry name" value="Img2"/>
    <property type="match status" value="1"/>
</dbReference>
<dbReference type="GO" id="GO:0006412">
    <property type="term" value="P:translation"/>
    <property type="evidence" value="ECO:0007669"/>
    <property type="project" value="InterPro"/>
</dbReference>
<comment type="subcellular location">
    <subcellularLocation>
        <location evidence="1">Mitochondrion</location>
    </subcellularLocation>
</comment>
<dbReference type="PANTHER" id="PTHR13477:SF0">
    <property type="entry name" value="LARGE RIBOSOMAL SUBUNIT PROTEIN ML49"/>
    <property type="match status" value="1"/>
</dbReference>
<keyword evidence="4" id="KW-0496">Mitochondrion</keyword>
<feature type="region of interest" description="Disordered" evidence="8">
    <location>
        <begin position="70"/>
        <end position="89"/>
    </location>
</feature>
<dbReference type="VEuPathDB" id="VectorBase:LOC119174450"/>
<keyword evidence="10" id="KW-1185">Reference proteome</keyword>
<dbReference type="InterPro" id="IPR007740">
    <property type="entry name" value="Ribosomal_mL49"/>
</dbReference>
<dbReference type="GO" id="GO:0003735">
    <property type="term" value="F:structural constituent of ribosome"/>
    <property type="evidence" value="ECO:0007669"/>
    <property type="project" value="InterPro"/>
</dbReference>
<dbReference type="Proteomes" id="UP000821866">
    <property type="component" value="Chromosome 7"/>
</dbReference>
<evidence type="ECO:0000256" key="2">
    <source>
        <dbReference type="ARBA" id="ARBA00005677"/>
    </source>
</evidence>
<evidence type="ECO:0000256" key="3">
    <source>
        <dbReference type="ARBA" id="ARBA00022980"/>
    </source>
</evidence>
<protein>
    <recommendedName>
        <fullName evidence="6">Large ribosomal subunit protein mL49</fullName>
    </recommendedName>
    <alternativeName>
        <fullName evidence="7">39S ribosomal protein L49, mitochondrial</fullName>
    </alternativeName>
</protein>
<comment type="caution">
    <text evidence="9">The sequence shown here is derived from an EMBL/GenBank/DDBJ whole genome shotgun (WGS) entry which is preliminary data.</text>
</comment>
<comment type="similarity">
    <text evidence="2">Belongs to the mitochondrion-specific ribosomal protein mL49 family.</text>
</comment>
<keyword evidence="5" id="KW-0687">Ribonucleoprotein</keyword>